<dbReference type="Gene3D" id="1.25.10.10">
    <property type="entry name" value="Leucine-rich Repeat Variant"/>
    <property type="match status" value="1"/>
</dbReference>
<feature type="compositionally biased region" description="Basic residues" evidence="5">
    <location>
        <begin position="234"/>
        <end position="251"/>
    </location>
</feature>
<evidence type="ECO:0000259" key="6">
    <source>
        <dbReference type="Pfam" id="PF12333"/>
    </source>
</evidence>
<dbReference type="Pfam" id="PF25781">
    <property type="entry name" value="TPR_TEX10"/>
    <property type="match status" value="1"/>
</dbReference>
<reference evidence="8 9" key="1">
    <citation type="journal article" date="2006" name="Science">
        <title>Phytophthora genome sequences uncover evolutionary origins and mechanisms of pathogenesis.</title>
        <authorList>
            <person name="Tyler B.M."/>
            <person name="Tripathy S."/>
            <person name="Zhang X."/>
            <person name="Dehal P."/>
            <person name="Jiang R.H."/>
            <person name="Aerts A."/>
            <person name="Arredondo F.D."/>
            <person name="Baxter L."/>
            <person name="Bensasson D."/>
            <person name="Beynon J.L."/>
            <person name="Chapman J."/>
            <person name="Damasceno C.M."/>
            <person name="Dorrance A.E."/>
            <person name="Dou D."/>
            <person name="Dickerman A.W."/>
            <person name="Dubchak I.L."/>
            <person name="Garbelotto M."/>
            <person name="Gijzen M."/>
            <person name="Gordon S.G."/>
            <person name="Govers F."/>
            <person name="Grunwald N.J."/>
            <person name="Huang W."/>
            <person name="Ivors K.L."/>
            <person name="Jones R.W."/>
            <person name="Kamoun S."/>
            <person name="Krampis K."/>
            <person name="Lamour K.H."/>
            <person name="Lee M.K."/>
            <person name="McDonald W.H."/>
            <person name="Medina M."/>
            <person name="Meijer H.J."/>
            <person name="Nordberg E.K."/>
            <person name="Maclean D.J."/>
            <person name="Ospina-Giraldo M.D."/>
            <person name="Morris P.F."/>
            <person name="Phuntumart V."/>
            <person name="Putnam N.H."/>
            <person name="Rash S."/>
            <person name="Rose J.K."/>
            <person name="Sakihama Y."/>
            <person name="Salamov A.A."/>
            <person name="Savidor A."/>
            <person name="Scheuring C.F."/>
            <person name="Smith B.M."/>
            <person name="Sobral B.W."/>
            <person name="Terry A."/>
            <person name="Torto-Alalibo T.A."/>
            <person name="Win J."/>
            <person name="Xu Z."/>
            <person name="Zhang H."/>
            <person name="Grigoriev I.V."/>
            <person name="Rokhsar D.S."/>
            <person name="Boore J.L."/>
        </authorList>
    </citation>
    <scope>NUCLEOTIDE SEQUENCE [LARGE SCALE GENOMIC DNA]</scope>
    <source>
        <strain evidence="8 9">P6497</strain>
    </source>
</reference>
<dbReference type="InterPro" id="IPR057949">
    <property type="entry name" value="TPR_TEX10"/>
</dbReference>
<evidence type="ECO:0000256" key="5">
    <source>
        <dbReference type="SAM" id="MobiDB-lite"/>
    </source>
</evidence>
<dbReference type="Pfam" id="PF12333">
    <property type="entry name" value="Ipi1_N"/>
    <property type="match status" value="1"/>
</dbReference>
<evidence type="ECO:0000256" key="3">
    <source>
        <dbReference type="ARBA" id="ARBA00006427"/>
    </source>
</evidence>
<feature type="domain" description="Pre-rRNA-processing protein Ipi1 N-terminal" evidence="6">
    <location>
        <begin position="141"/>
        <end position="224"/>
    </location>
</feature>
<dbReference type="EMBL" id="JH159152">
    <property type="protein sequence ID" value="EGZ24135.1"/>
    <property type="molecule type" value="Genomic_DNA"/>
</dbReference>
<dbReference type="AlphaFoldDB" id="G4YRZ8"/>
<dbReference type="OMA" id="MQWVVCL"/>
<proteinExistence type="inferred from homology"/>
<evidence type="ECO:0000256" key="2">
    <source>
        <dbReference type="ARBA" id="ARBA00004642"/>
    </source>
</evidence>
<dbReference type="InterPro" id="IPR016024">
    <property type="entry name" value="ARM-type_fold"/>
</dbReference>
<dbReference type="InterPro" id="IPR011989">
    <property type="entry name" value="ARM-like"/>
</dbReference>
<gene>
    <name evidence="8" type="ORF">PHYSODRAFT_296313</name>
</gene>
<organism evidence="8 9">
    <name type="scientific">Phytophthora sojae (strain P6497)</name>
    <name type="common">Soybean stem and root rot agent</name>
    <name type="synonym">Phytophthora megasperma f. sp. glycines</name>
    <dbReference type="NCBI Taxonomy" id="1094619"/>
    <lineage>
        <taxon>Eukaryota</taxon>
        <taxon>Sar</taxon>
        <taxon>Stramenopiles</taxon>
        <taxon>Oomycota</taxon>
        <taxon>Peronosporomycetes</taxon>
        <taxon>Peronosporales</taxon>
        <taxon>Peronosporaceae</taxon>
        <taxon>Phytophthora</taxon>
    </lineage>
</organism>
<dbReference type="GeneID" id="20641357"/>
<dbReference type="RefSeq" id="XP_009519423.1">
    <property type="nucleotide sequence ID" value="XM_009521128.1"/>
</dbReference>
<dbReference type="Proteomes" id="UP000002640">
    <property type="component" value="Unassembled WGS sequence"/>
</dbReference>
<keyword evidence="9" id="KW-1185">Reference proteome</keyword>
<evidence type="ECO:0000256" key="1">
    <source>
        <dbReference type="ARBA" id="ARBA00004604"/>
    </source>
</evidence>
<comment type="subcellular location">
    <subcellularLocation>
        <location evidence="1">Nucleus</location>
        <location evidence="1">Nucleolus</location>
    </subcellularLocation>
    <subcellularLocation>
        <location evidence="2">Nucleus</location>
        <location evidence="2">Nucleoplasm</location>
    </subcellularLocation>
</comment>
<evidence type="ECO:0000256" key="4">
    <source>
        <dbReference type="ARBA" id="ARBA00023242"/>
    </source>
</evidence>
<dbReference type="PANTHER" id="PTHR16056:SF2">
    <property type="entry name" value="TESTIS-EXPRESSED PROTEIN 10"/>
    <property type="match status" value="1"/>
</dbReference>
<dbReference type="STRING" id="1094619.G4YRZ8"/>
<keyword evidence="4" id="KW-0539">Nucleus</keyword>
<dbReference type="SMR" id="G4YRZ8"/>
<dbReference type="SUPFAM" id="SSF48371">
    <property type="entry name" value="ARM repeat"/>
    <property type="match status" value="1"/>
</dbReference>
<protein>
    <submittedName>
        <fullName evidence="8">Uncharacterized protein</fullName>
    </submittedName>
</protein>
<feature type="domain" description="TEX10-like TPR repeats" evidence="7">
    <location>
        <begin position="583"/>
        <end position="758"/>
    </location>
</feature>
<dbReference type="PANTHER" id="PTHR16056">
    <property type="entry name" value="REGULATOR OF MICROTUBULE DYNAMICS PROTEIN"/>
    <property type="match status" value="1"/>
</dbReference>
<evidence type="ECO:0000313" key="8">
    <source>
        <dbReference type="EMBL" id="EGZ24135.1"/>
    </source>
</evidence>
<sequence>MARAIATKTKKKPADFKRPKRKVGRRAAPAANVTSVGITSRRINLLEQSLLQDKSGAAQLTHRNQALPELLQQAGHYNAHVRQRALQGLKELAAQETAANLRANAAVLLERFLPTLLDEEAVVREAAVHAWKAMLPVLRSVLAPFATLVATYFCSGLTHLQVGVRQDALKAIGELVDEAPELLREDAGREALARLLENFRGLICAAQTQGIRMMNTYDLLVGSDSANSSAKKGAGGRKNQKNGQKKSKKPKAPSGALALRFTALKVLHKLLLSVSTGLRDGKTGAAVGARSASVPTTKALLLYPAPQLVTTSMFASSTATTSTGEKASASWQEKVRALLPALLDLWLECLEGSTDALSDVHVEHMKYIVECTTAVVGANTDLLDVDLADDAANKEFFQAALKLREELLAPESFPMLPSASATLAAASDSLGVLSRWHGMNAALSKLACEYLRLPALMHGSGKDASQTESIEQRVCTYVVTTLAKYKETPELRAVASMQNVLQPLLEVVTLILASVSQRSETPSSAENQGDERSLLLEAVTQFYALCTPKSVSFRSCTAFVVEQLEIALRGQQRPSQKLPWPMVMQWVVCLADLLGQLDPQHMELGRRSLLALISVLKQLPTEFASGEQMESVLKNLSAFFDLAAVPSPSMTEDEKQRMLARTRFDALGAADQLVFVALVYHLPRYPVSLLRALASCCKSPRIYSEAKSFLVDILFQRREAVDLAHIVSFLVSTTLAPVDANAHQQRQQLQLVDHVCRTFVAMNLGNSLPKILAPTLAKAQAREDMNSMELHTLVLLYRTCVASASSRSVEAHQQRSDIPAEMERELVNLSVKILASYCATPAADQVATPEEIDSREQERLLVEACVATLAHGEANIFASFVDELLAARQQVSVLSRRLRVLQALVRTSNLAGAFRRHQNHVTHLLHLAEQQHAGEEDVAQLVRQLRGDLELLAVGQLSENNSK</sequence>
<dbReference type="InParanoid" id="G4YRZ8"/>
<dbReference type="GO" id="GO:0005634">
    <property type="term" value="C:nucleus"/>
    <property type="evidence" value="ECO:0007669"/>
    <property type="project" value="UniProtKB-SubCell"/>
</dbReference>
<accession>G4YRZ8</accession>
<comment type="similarity">
    <text evidence="3">Belongs to the IPI1/TEX10 family.</text>
</comment>
<evidence type="ECO:0000259" key="7">
    <source>
        <dbReference type="Pfam" id="PF25781"/>
    </source>
</evidence>
<name>G4YRZ8_PHYSP</name>
<feature type="region of interest" description="Disordered" evidence="5">
    <location>
        <begin position="1"/>
        <end position="23"/>
    </location>
</feature>
<feature type="region of interest" description="Disordered" evidence="5">
    <location>
        <begin position="227"/>
        <end position="253"/>
    </location>
</feature>
<dbReference type="KEGG" id="psoj:PHYSODRAFT_296313"/>
<evidence type="ECO:0000313" key="9">
    <source>
        <dbReference type="Proteomes" id="UP000002640"/>
    </source>
</evidence>
<dbReference type="InterPro" id="IPR024679">
    <property type="entry name" value="Ipi1_N"/>
</dbReference>